<proteinExistence type="predicted"/>
<accession>A0AAV9Z5S8</accession>
<feature type="compositionally biased region" description="Acidic residues" evidence="1">
    <location>
        <begin position="87"/>
        <end position="97"/>
    </location>
</feature>
<organism evidence="3 4">
    <name type="scientific">Favolaschia claudopus</name>
    <dbReference type="NCBI Taxonomy" id="2862362"/>
    <lineage>
        <taxon>Eukaryota</taxon>
        <taxon>Fungi</taxon>
        <taxon>Dikarya</taxon>
        <taxon>Basidiomycota</taxon>
        <taxon>Agaricomycotina</taxon>
        <taxon>Agaricomycetes</taxon>
        <taxon>Agaricomycetidae</taxon>
        <taxon>Agaricales</taxon>
        <taxon>Marasmiineae</taxon>
        <taxon>Mycenaceae</taxon>
        <taxon>Favolaschia</taxon>
    </lineage>
</organism>
<comment type="caution">
    <text evidence="3">The sequence shown here is derived from an EMBL/GenBank/DDBJ whole genome shotgun (WGS) entry which is preliminary data.</text>
</comment>
<evidence type="ECO:0000256" key="1">
    <source>
        <dbReference type="SAM" id="MobiDB-lite"/>
    </source>
</evidence>
<dbReference type="AlphaFoldDB" id="A0AAV9Z5S8"/>
<dbReference type="InterPro" id="IPR045341">
    <property type="entry name" value="DUF6532"/>
</dbReference>
<keyword evidence="4" id="KW-1185">Reference proteome</keyword>
<feature type="compositionally biased region" description="Basic residues" evidence="1">
    <location>
        <begin position="199"/>
        <end position="208"/>
    </location>
</feature>
<reference evidence="3 4" key="1">
    <citation type="journal article" date="2024" name="J Genomics">
        <title>Draft genome sequencing and assembly of Favolaschia claudopus CIRM-BRFM 2984 isolated from oak limbs.</title>
        <authorList>
            <person name="Navarro D."/>
            <person name="Drula E."/>
            <person name="Chaduli D."/>
            <person name="Cazenave R."/>
            <person name="Ahrendt S."/>
            <person name="Wang J."/>
            <person name="Lipzen A."/>
            <person name="Daum C."/>
            <person name="Barry K."/>
            <person name="Grigoriev I.V."/>
            <person name="Favel A."/>
            <person name="Rosso M.N."/>
            <person name="Martin F."/>
        </authorList>
    </citation>
    <scope>NUCLEOTIDE SEQUENCE [LARGE SCALE GENOMIC DNA]</scope>
    <source>
        <strain evidence="3 4">CIRM-BRFM 2984</strain>
    </source>
</reference>
<dbReference type="Proteomes" id="UP001362999">
    <property type="component" value="Unassembled WGS sequence"/>
</dbReference>
<feature type="compositionally biased region" description="Pro residues" evidence="1">
    <location>
        <begin position="159"/>
        <end position="177"/>
    </location>
</feature>
<protein>
    <recommendedName>
        <fullName evidence="2">DUF6532 domain-containing protein</fullName>
    </recommendedName>
</protein>
<evidence type="ECO:0000313" key="3">
    <source>
        <dbReference type="EMBL" id="KAK6971783.1"/>
    </source>
</evidence>
<dbReference type="EMBL" id="JAWWNJ010000205">
    <property type="protein sequence ID" value="KAK6971783.1"/>
    <property type="molecule type" value="Genomic_DNA"/>
</dbReference>
<evidence type="ECO:0000259" key="2">
    <source>
        <dbReference type="Pfam" id="PF20149"/>
    </source>
</evidence>
<feature type="compositionally biased region" description="Basic residues" evidence="1">
    <location>
        <begin position="33"/>
        <end position="42"/>
    </location>
</feature>
<sequence>MARTVLSDSSDDSDRGDDSSAGTPSPKAASSKRPARAGKKTQKQQENEDRSKEAHLKEIAKLKKQLAKAKKDTQKTKAVLRERDDNAPESEDSEDDRIDLSTFSSSIVSKGVFARKPAETAPKKLRMSKAGDTAIPTQMTTRRADELFEDDENGGGDRTPPPPSDFPSSDPPTSDPPGPEHHHAPPHRKRARSSSPAGKMHHKRKKSKAPLAKAEFVAGKPPGGSRTNLKDYTEAGANLIKRAQHLYEVHVWTRASYPGAALQLETVKNVWDIVCIEAQSPMELTDRMASMIAKYGAHGRSYVVDKVRPLIASAYGFKTGSSDKVKDNNIATYKMLLEESAFHYKDPETRTGFAKNDIIMGAIVATWFKTKSGRGITYSDYFSPIPLVTLALIFTVIEFGIQEWSTGQFQQATFDETANKIIYDNHLLDLIDWDALKPEVTSIVLQRMHDEARAGTGAALIKASGRMTEEARERALAELEAMEVDA</sequence>
<feature type="compositionally biased region" description="Basic and acidic residues" evidence="1">
    <location>
        <begin position="43"/>
        <end position="61"/>
    </location>
</feature>
<feature type="region of interest" description="Disordered" evidence="1">
    <location>
        <begin position="1"/>
        <end position="228"/>
    </location>
</feature>
<dbReference type="Pfam" id="PF20149">
    <property type="entry name" value="DUF6532"/>
    <property type="match status" value="1"/>
</dbReference>
<feature type="compositionally biased region" description="Basic and acidic residues" evidence="1">
    <location>
        <begin position="69"/>
        <end position="86"/>
    </location>
</feature>
<evidence type="ECO:0000313" key="4">
    <source>
        <dbReference type="Proteomes" id="UP001362999"/>
    </source>
</evidence>
<gene>
    <name evidence="3" type="ORF">R3P38DRAFT_3297868</name>
</gene>
<feature type="domain" description="DUF6532" evidence="2">
    <location>
        <begin position="242"/>
        <end position="432"/>
    </location>
</feature>
<name>A0AAV9Z5S8_9AGAR</name>